<reference evidence="14 15" key="1">
    <citation type="submission" date="2016-08" db="EMBL/GenBank/DDBJ databases">
        <title>Draft genome of Amylibacter sp. strain 4G11.</title>
        <authorList>
            <person name="Wong S.-K."/>
            <person name="Hamasaki K."/>
            <person name="Yoshizawa S."/>
        </authorList>
    </citation>
    <scope>NUCLEOTIDE SEQUENCE [LARGE SCALE GENOMIC DNA]</scope>
    <source>
        <strain evidence="14 15">4G11</strain>
    </source>
</reference>
<dbReference type="GO" id="GO:0009055">
    <property type="term" value="F:electron transfer activity"/>
    <property type="evidence" value="ECO:0007669"/>
    <property type="project" value="InterPro"/>
</dbReference>
<dbReference type="EMBL" id="MDGM01000009">
    <property type="protein sequence ID" value="PIB25677.1"/>
    <property type="molecule type" value="Genomic_DNA"/>
</dbReference>
<dbReference type="AlphaFoldDB" id="A0A2G5K821"/>
<evidence type="ECO:0000313" key="14">
    <source>
        <dbReference type="EMBL" id="PIB25677.1"/>
    </source>
</evidence>
<keyword evidence="5 12" id="KW-0349">Heme</keyword>
<dbReference type="GO" id="GO:0006099">
    <property type="term" value="P:tricarboxylic acid cycle"/>
    <property type="evidence" value="ECO:0007669"/>
    <property type="project" value="InterPro"/>
</dbReference>
<evidence type="ECO:0000256" key="4">
    <source>
        <dbReference type="ARBA" id="ARBA00020076"/>
    </source>
</evidence>
<dbReference type="PROSITE" id="PS01001">
    <property type="entry name" value="SDH_CYT_2"/>
    <property type="match status" value="1"/>
</dbReference>
<feature type="transmembrane region" description="Helical" evidence="13">
    <location>
        <begin position="28"/>
        <end position="48"/>
    </location>
</feature>
<dbReference type="GO" id="GO:0046872">
    <property type="term" value="F:metal ion binding"/>
    <property type="evidence" value="ECO:0007669"/>
    <property type="project" value="UniProtKB-KW"/>
</dbReference>
<evidence type="ECO:0000256" key="6">
    <source>
        <dbReference type="ARBA" id="ARBA00022692"/>
    </source>
</evidence>
<evidence type="ECO:0000256" key="7">
    <source>
        <dbReference type="ARBA" id="ARBA00022723"/>
    </source>
</evidence>
<evidence type="ECO:0000256" key="1">
    <source>
        <dbReference type="ARBA" id="ARBA00004050"/>
    </source>
</evidence>
<feature type="binding site" description="axial binding residue" evidence="12">
    <location>
        <position position="84"/>
    </location>
    <ligand>
        <name>heme</name>
        <dbReference type="ChEBI" id="CHEBI:30413"/>
        <note>ligand shared with second transmembrane subunit</note>
    </ligand>
    <ligandPart>
        <name>Fe</name>
        <dbReference type="ChEBI" id="CHEBI:18248"/>
    </ligandPart>
</feature>
<name>A0A2G5K821_9RHOB</name>
<evidence type="ECO:0000256" key="11">
    <source>
        <dbReference type="ARBA" id="ARBA00025912"/>
    </source>
</evidence>
<dbReference type="RefSeq" id="WP_099592062.1">
    <property type="nucleotide sequence ID" value="NZ_MDGM01000009.1"/>
</dbReference>
<dbReference type="Pfam" id="PF01127">
    <property type="entry name" value="Sdh_cyt"/>
    <property type="match status" value="1"/>
</dbReference>
<comment type="subcellular location">
    <subcellularLocation>
        <location evidence="2">Membrane</location>
        <topology evidence="2">Multi-pass membrane protein</topology>
    </subcellularLocation>
</comment>
<keyword evidence="7 12" id="KW-0479">Metal-binding</keyword>
<dbReference type="InterPro" id="IPR034804">
    <property type="entry name" value="SQR/QFR_C/D"/>
</dbReference>
<evidence type="ECO:0000256" key="2">
    <source>
        <dbReference type="ARBA" id="ARBA00004141"/>
    </source>
</evidence>
<dbReference type="Proteomes" id="UP000231516">
    <property type="component" value="Unassembled WGS sequence"/>
</dbReference>
<dbReference type="CDD" id="cd03499">
    <property type="entry name" value="SQR_TypeC_SdhC"/>
    <property type="match status" value="1"/>
</dbReference>
<proteinExistence type="inferred from homology"/>
<keyword evidence="9 12" id="KW-0408">Iron</keyword>
<dbReference type="InterPro" id="IPR018495">
    <property type="entry name" value="Succ_DH_cyt_bsu_CS"/>
</dbReference>
<keyword evidence="15" id="KW-1185">Reference proteome</keyword>
<keyword evidence="8 13" id="KW-1133">Transmembrane helix</keyword>
<evidence type="ECO:0000256" key="12">
    <source>
        <dbReference type="PIRSR" id="PIRSR000178-1"/>
    </source>
</evidence>
<dbReference type="GO" id="GO:0016020">
    <property type="term" value="C:membrane"/>
    <property type="evidence" value="ECO:0007669"/>
    <property type="project" value="UniProtKB-SubCell"/>
</dbReference>
<evidence type="ECO:0000256" key="9">
    <source>
        <dbReference type="ARBA" id="ARBA00023004"/>
    </source>
</evidence>
<evidence type="ECO:0000256" key="13">
    <source>
        <dbReference type="SAM" id="Phobius"/>
    </source>
</evidence>
<dbReference type="InterPro" id="IPR014314">
    <property type="entry name" value="Succ_DH_cytb556"/>
</dbReference>
<evidence type="ECO:0000256" key="8">
    <source>
        <dbReference type="ARBA" id="ARBA00022989"/>
    </source>
</evidence>
<dbReference type="SUPFAM" id="SSF81343">
    <property type="entry name" value="Fumarate reductase respiratory complex transmembrane subunits"/>
    <property type="match status" value="1"/>
</dbReference>
<dbReference type="InterPro" id="IPR000701">
    <property type="entry name" value="SuccDH_FuR_B_TM-su"/>
</dbReference>
<sequence>MADQNRGNRPLSPHLTIYRPQMSSMTSIFVRLTGIALTLGFVMIIWWLIAAASGPAYFDRINGLMTGWFSMLIWIASIWALWYHFLGGVRHLIWDMGYGFDLKTADLMGYIMIGGSFVMTILTFIMIGVCS</sequence>
<dbReference type="Gene3D" id="1.20.1300.10">
    <property type="entry name" value="Fumarate reductase/succinate dehydrogenase, transmembrane subunit"/>
    <property type="match status" value="1"/>
</dbReference>
<gene>
    <name evidence="14" type="ORF">BFP76_00655</name>
</gene>
<organism evidence="14 15">
    <name type="scientific">Paramylibacter kogurei</name>
    <dbReference type="NCBI Taxonomy" id="1889778"/>
    <lineage>
        <taxon>Bacteria</taxon>
        <taxon>Pseudomonadati</taxon>
        <taxon>Pseudomonadota</taxon>
        <taxon>Alphaproteobacteria</taxon>
        <taxon>Rhodobacterales</taxon>
        <taxon>Paracoccaceae</taxon>
        <taxon>Paramylibacter</taxon>
    </lineage>
</organism>
<dbReference type="PANTHER" id="PTHR10978">
    <property type="entry name" value="SUCCINATE DEHYDROGENASE CYTOCHROME B560 SUBUNIT"/>
    <property type="match status" value="1"/>
</dbReference>
<comment type="caution">
    <text evidence="14">The sequence shown here is derived from an EMBL/GenBank/DDBJ whole genome shotgun (WGS) entry which is preliminary data.</text>
</comment>
<dbReference type="NCBIfam" id="TIGR02970">
    <property type="entry name" value="succ_dehyd_cytB"/>
    <property type="match status" value="1"/>
</dbReference>
<comment type="function">
    <text evidence="1">Membrane-anchoring subunit of succinate dehydrogenase (SDH).</text>
</comment>
<keyword evidence="10 13" id="KW-0472">Membrane</keyword>
<keyword evidence="6 13" id="KW-0812">Transmembrane</keyword>
<comment type="similarity">
    <text evidence="3">Belongs to the cytochrome b560 family.</text>
</comment>
<comment type="subunit">
    <text evidence="11">Part of an enzyme complex containing four subunits: a flavoprotein, an iron-sulfur protein, plus two membrane-anchoring proteins, SdhC and SdhD. The complex can form homotrimers.</text>
</comment>
<dbReference type="PIRSF" id="PIRSF000178">
    <property type="entry name" value="SDH_cyt_b560"/>
    <property type="match status" value="1"/>
</dbReference>
<accession>A0A2G5K821</accession>
<feature type="transmembrane region" description="Helical" evidence="13">
    <location>
        <begin position="68"/>
        <end position="86"/>
    </location>
</feature>
<comment type="cofactor">
    <cofactor evidence="12">
        <name>heme</name>
        <dbReference type="ChEBI" id="CHEBI:30413"/>
    </cofactor>
    <text evidence="12">The heme is bound between the two transmembrane subunits.</text>
</comment>
<feature type="transmembrane region" description="Helical" evidence="13">
    <location>
        <begin position="107"/>
        <end position="129"/>
    </location>
</feature>
<evidence type="ECO:0000313" key="15">
    <source>
        <dbReference type="Proteomes" id="UP000231516"/>
    </source>
</evidence>
<evidence type="ECO:0000256" key="3">
    <source>
        <dbReference type="ARBA" id="ARBA00007244"/>
    </source>
</evidence>
<dbReference type="PANTHER" id="PTHR10978:SF5">
    <property type="entry name" value="SUCCINATE DEHYDROGENASE CYTOCHROME B560 SUBUNIT, MITOCHONDRIAL"/>
    <property type="match status" value="1"/>
</dbReference>
<dbReference type="OrthoDB" id="9799441at2"/>
<evidence type="ECO:0000256" key="5">
    <source>
        <dbReference type="ARBA" id="ARBA00022617"/>
    </source>
</evidence>
<protein>
    <recommendedName>
        <fullName evidence="4">Succinate dehydrogenase cytochrome b556 subunit</fullName>
    </recommendedName>
</protein>
<evidence type="ECO:0000256" key="10">
    <source>
        <dbReference type="ARBA" id="ARBA00023136"/>
    </source>
</evidence>